<dbReference type="PANTHER" id="PTHR44329">
    <property type="entry name" value="SERINE/THREONINE-PROTEIN KINASE TNNI3K-RELATED"/>
    <property type="match status" value="1"/>
</dbReference>
<keyword evidence="3" id="KW-1185">Reference proteome</keyword>
<dbReference type="PANTHER" id="PTHR44329:SF214">
    <property type="entry name" value="PROTEIN KINASE DOMAIN-CONTAINING PROTEIN"/>
    <property type="match status" value="1"/>
</dbReference>
<dbReference type="InterPro" id="IPR008266">
    <property type="entry name" value="Tyr_kinase_AS"/>
</dbReference>
<feature type="domain" description="Protein kinase" evidence="1">
    <location>
        <begin position="1"/>
        <end position="142"/>
    </location>
</feature>
<dbReference type="InterPro" id="IPR000719">
    <property type="entry name" value="Prot_kinase_dom"/>
</dbReference>
<dbReference type="PROSITE" id="PS00109">
    <property type="entry name" value="PROTEIN_KINASE_TYR"/>
    <property type="match status" value="1"/>
</dbReference>
<feature type="domain" description="Protein kinase" evidence="1">
    <location>
        <begin position="155"/>
        <end position="420"/>
    </location>
</feature>
<keyword evidence="2" id="KW-0808">Transferase</keyword>
<dbReference type="OrthoDB" id="4062651at2759"/>
<dbReference type="Pfam" id="PF07714">
    <property type="entry name" value="PK_Tyr_Ser-Thr"/>
    <property type="match status" value="2"/>
</dbReference>
<proteinExistence type="predicted"/>
<organism evidence="2 3">
    <name type="scientific">Auricularia subglabra (strain TFB-10046 / SS5)</name>
    <name type="common">White-rot fungus</name>
    <name type="synonym">Auricularia delicata (strain TFB10046)</name>
    <dbReference type="NCBI Taxonomy" id="717982"/>
    <lineage>
        <taxon>Eukaryota</taxon>
        <taxon>Fungi</taxon>
        <taxon>Dikarya</taxon>
        <taxon>Basidiomycota</taxon>
        <taxon>Agaricomycotina</taxon>
        <taxon>Agaricomycetes</taxon>
        <taxon>Auriculariales</taxon>
        <taxon>Auriculariaceae</taxon>
        <taxon>Auricularia</taxon>
    </lineage>
</organism>
<dbReference type="PROSITE" id="PS50011">
    <property type="entry name" value="PROTEIN_KINASE_DOM"/>
    <property type="match status" value="2"/>
</dbReference>
<dbReference type="SUPFAM" id="SSF56112">
    <property type="entry name" value="Protein kinase-like (PK-like)"/>
    <property type="match status" value="2"/>
</dbReference>
<reference evidence="3" key="1">
    <citation type="journal article" date="2012" name="Science">
        <title>The Paleozoic origin of enzymatic lignin decomposition reconstructed from 31 fungal genomes.</title>
        <authorList>
            <person name="Floudas D."/>
            <person name="Binder M."/>
            <person name="Riley R."/>
            <person name="Barry K."/>
            <person name="Blanchette R.A."/>
            <person name="Henrissat B."/>
            <person name="Martinez A.T."/>
            <person name="Otillar R."/>
            <person name="Spatafora J.W."/>
            <person name="Yadav J.S."/>
            <person name="Aerts A."/>
            <person name="Benoit I."/>
            <person name="Boyd A."/>
            <person name="Carlson A."/>
            <person name="Copeland A."/>
            <person name="Coutinho P.M."/>
            <person name="de Vries R.P."/>
            <person name="Ferreira P."/>
            <person name="Findley K."/>
            <person name="Foster B."/>
            <person name="Gaskell J."/>
            <person name="Glotzer D."/>
            <person name="Gorecki P."/>
            <person name="Heitman J."/>
            <person name="Hesse C."/>
            <person name="Hori C."/>
            <person name="Igarashi K."/>
            <person name="Jurgens J.A."/>
            <person name="Kallen N."/>
            <person name="Kersten P."/>
            <person name="Kohler A."/>
            <person name="Kuees U."/>
            <person name="Kumar T.K.A."/>
            <person name="Kuo A."/>
            <person name="LaButti K."/>
            <person name="Larrondo L.F."/>
            <person name="Lindquist E."/>
            <person name="Ling A."/>
            <person name="Lombard V."/>
            <person name="Lucas S."/>
            <person name="Lundell T."/>
            <person name="Martin R."/>
            <person name="McLaughlin D.J."/>
            <person name="Morgenstern I."/>
            <person name="Morin E."/>
            <person name="Murat C."/>
            <person name="Nagy L.G."/>
            <person name="Nolan M."/>
            <person name="Ohm R.A."/>
            <person name="Patyshakuliyeva A."/>
            <person name="Rokas A."/>
            <person name="Ruiz-Duenas F.J."/>
            <person name="Sabat G."/>
            <person name="Salamov A."/>
            <person name="Samejima M."/>
            <person name="Schmutz J."/>
            <person name="Slot J.C."/>
            <person name="St John F."/>
            <person name="Stenlid J."/>
            <person name="Sun H."/>
            <person name="Sun S."/>
            <person name="Syed K."/>
            <person name="Tsang A."/>
            <person name="Wiebenga A."/>
            <person name="Young D."/>
            <person name="Pisabarro A."/>
            <person name="Eastwood D.C."/>
            <person name="Martin F."/>
            <person name="Cullen D."/>
            <person name="Grigoriev I.V."/>
            <person name="Hibbett D.S."/>
        </authorList>
    </citation>
    <scope>NUCLEOTIDE SEQUENCE [LARGE SCALE GENOMIC DNA]</scope>
    <source>
        <strain evidence="3">TFB10046</strain>
    </source>
</reference>
<keyword evidence="2" id="KW-0418">Kinase</keyword>
<evidence type="ECO:0000313" key="2">
    <source>
        <dbReference type="EMBL" id="EJD34294.1"/>
    </source>
</evidence>
<dbReference type="Gene3D" id="1.10.510.10">
    <property type="entry name" value="Transferase(Phosphotransferase) domain 1"/>
    <property type="match status" value="2"/>
</dbReference>
<accession>J0CV62</accession>
<dbReference type="InterPro" id="IPR001245">
    <property type="entry name" value="Ser-Thr/Tyr_kinase_cat_dom"/>
</dbReference>
<evidence type="ECO:0000313" key="3">
    <source>
        <dbReference type="Proteomes" id="UP000006514"/>
    </source>
</evidence>
<dbReference type="eggNOG" id="KOG0192">
    <property type="taxonomic scope" value="Eukaryota"/>
</dbReference>
<sequence length="448" mass="49325">MKGNVVVSQRGDALLTNFGHASFLSEAPSSRRESGRGELARMTSYTAPEVQSTGTSSLAADVFAFGALIFHVYARNAQFPEQLTIGMKVTAAINAGQRPLRAEITRNAFYSALWTLVQACCSHDPTDRPSMPDVKLRLHALLYARRGIFLDDFILEGRSPISQGGFSDVYRIVVPNLGRFALKRLRTGPGSMRAMLQREITIHTSLMHPNIVPIVSFSGFGQDQFIFSLWAEHGTLGAYLREHPNADRLKLLHGVASGLRYLHSSVPRVIHGDLCLDNVLVYGDENARLNDFGLSTFASPRLTDEASPDADGELDYLLTRARYTAPELNGDHPRRSPETDVFAFGMLAFHAYADRPPFAGLNHLAVIIAISEARRPARADIARDDLPEGLWALMEACWSQDPKDRPGMLHVELSLQDIILQRTGWKTAPPAGAESAGALIRYVPPRAL</sequence>
<dbReference type="InterPro" id="IPR051681">
    <property type="entry name" value="Ser/Thr_Kinases-Pseudokinases"/>
</dbReference>
<dbReference type="InterPro" id="IPR011009">
    <property type="entry name" value="Kinase-like_dom_sf"/>
</dbReference>
<protein>
    <submittedName>
        <fullName evidence="2">Kinase-like protein</fullName>
    </submittedName>
</protein>
<dbReference type="GO" id="GO:0004674">
    <property type="term" value="F:protein serine/threonine kinase activity"/>
    <property type="evidence" value="ECO:0007669"/>
    <property type="project" value="TreeGrafter"/>
</dbReference>
<evidence type="ECO:0000259" key="1">
    <source>
        <dbReference type="PROSITE" id="PS50011"/>
    </source>
</evidence>
<dbReference type="AlphaFoldDB" id="J0CV62"/>
<dbReference type="InParanoid" id="J0CV62"/>
<dbReference type="Proteomes" id="UP000006514">
    <property type="component" value="Unassembled WGS sequence"/>
</dbReference>
<gene>
    <name evidence="2" type="ORF">AURDEDRAFT_176656</name>
</gene>
<dbReference type="GO" id="GO:0005524">
    <property type="term" value="F:ATP binding"/>
    <property type="evidence" value="ECO:0007669"/>
    <property type="project" value="InterPro"/>
</dbReference>
<dbReference type="OMA" id="HHIETAM"/>
<name>J0CV62_AURST</name>
<dbReference type="KEGG" id="adl:AURDEDRAFT_176656"/>
<dbReference type="EMBL" id="JH687966">
    <property type="protein sequence ID" value="EJD34294.1"/>
    <property type="molecule type" value="Genomic_DNA"/>
</dbReference>